<dbReference type="Proteomes" id="UP000297394">
    <property type="component" value="Unassembled WGS sequence"/>
</dbReference>
<protein>
    <recommendedName>
        <fullName evidence="3">Lipoprotein</fullName>
    </recommendedName>
</protein>
<accession>A0A5K1TGE7</accession>
<comment type="caution">
    <text evidence="1">The sequence shown here is derived from an EMBL/GenBank/DDBJ whole genome shotgun (WGS) entry which is preliminary data.</text>
</comment>
<reference evidence="1 2" key="1">
    <citation type="journal article" date="2019" name="PLoS Negl. Trop. Dis.">
        <title>Revisiting the worldwide diversity of Leptospira species in the environment.</title>
        <authorList>
            <person name="Vincent A.T."/>
            <person name="Schiettekatte O."/>
            <person name="Bourhy P."/>
            <person name="Veyrier F.J."/>
            <person name="Picardeau M."/>
        </authorList>
    </citation>
    <scope>NUCLEOTIDE SEQUENCE [LARGE SCALE GENOMIC DNA]</scope>
    <source>
        <strain evidence="1 2">201800280</strain>
    </source>
</reference>
<dbReference type="EMBL" id="RQFM01000002">
    <property type="protein sequence ID" value="TGK92189.1"/>
    <property type="molecule type" value="Genomic_DNA"/>
</dbReference>
<dbReference type="AlphaFoldDB" id="A0A5K1TGE7"/>
<dbReference type="RefSeq" id="WP_135748946.1">
    <property type="nucleotide sequence ID" value="NZ_RQFL01000006.1"/>
</dbReference>
<evidence type="ECO:0000313" key="1">
    <source>
        <dbReference type="EMBL" id="TGK92189.1"/>
    </source>
</evidence>
<sequence length="197" mass="22884">MLLKFSLILSLFSLGDCTLTSTLKTEREKIADLESVKEETIPVQITISQYYYHAREDDYRPAKADFGPYGMVLKKYILKYINSHASEFGENLNGTTLQVYHDTVYYNAKLNPFSGMTLFIIPFEMLAKTNIRMILKKNGLEIADSTMNEERLFVSSFYMYVLFPYFLYEAYGKSEVFDEICLQQALRKLLTNIKQSN</sequence>
<evidence type="ECO:0008006" key="3">
    <source>
        <dbReference type="Google" id="ProtNLM"/>
    </source>
</evidence>
<proteinExistence type="predicted"/>
<name>A0A5K1TGE7_9LEPT</name>
<gene>
    <name evidence="1" type="ORF">EHQ23_00020</name>
</gene>
<organism evidence="1 2">
    <name type="scientific">Leptospira bourretii</name>
    <dbReference type="NCBI Taxonomy" id="2484962"/>
    <lineage>
        <taxon>Bacteria</taxon>
        <taxon>Pseudomonadati</taxon>
        <taxon>Spirochaetota</taxon>
        <taxon>Spirochaetia</taxon>
        <taxon>Leptospirales</taxon>
        <taxon>Leptospiraceae</taxon>
        <taxon>Leptospira</taxon>
    </lineage>
</organism>
<evidence type="ECO:0000313" key="2">
    <source>
        <dbReference type="Proteomes" id="UP000297394"/>
    </source>
</evidence>